<feature type="compositionally biased region" description="Low complexity" evidence="1">
    <location>
        <begin position="489"/>
        <end position="498"/>
    </location>
</feature>
<dbReference type="RefSeq" id="WP_163730849.1">
    <property type="nucleotide sequence ID" value="NZ_AP022610.1"/>
</dbReference>
<proteinExistence type="predicted"/>
<dbReference type="Proteomes" id="UP000466517">
    <property type="component" value="Chromosome"/>
</dbReference>
<feature type="domain" description="Mce/MlaD" evidence="3">
    <location>
        <begin position="40"/>
        <end position="113"/>
    </location>
</feature>
<dbReference type="InterPro" id="IPR005693">
    <property type="entry name" value="Mce"/>
</dbReference>
<dbReference type="NCBIfam" id="TIGR00996">
    <property type="entry name" value="Mtu_fam_mce"/>
    <property type="match status" value="1"/>
</dbReference>
<dbReference type="KEGG" id="mmag:MMAD_00630"/>
<dbReference type="EMBL" id="AP022610">
    <property type="protein sequence ID" value="BBZ25768.1"/>
    <property type="molecule type" value="Genomic_DNA"/>
</dbReference>
<dbReference type="InterPro" id="IPR052336">
    <property type="entry name" value="MlaD_Phospholipid_Transporter"/>
</dbReference>
<feature type="compositionally biased region" description="Pro residues" evidence="1">
    <location>
        <begin position="434"/>
        <end position="470"/>
    </location>
</feature>
<dbReference type="InterPro" id="IPR003399">
    <property type="entry name" value="Mce/MlaD"/>
</dbReference>
<sequence>MLSRLVRIQLVIFAITSTVGLIVMAVVYLRLPTLVDVGRITVRVQMPNASGLYPRANVTYRGVEIGQVSGVDVDRTGATATLSLNASAHVPANLQAAVRSVSAIGEQYVDLRPRSDNPPYLHDGSVIGRQDVVLPQPVGPMVDHLSAFLGSLPQDQIKRLLTETSTAFDGAGPDLATLIDSSSRAAADLRSASARAGHLIDDSRPVLQGQLRSADDLRQWTHDLADVTDQLVTDDPPLRRILSTGPGALDEATALLDQIKPTLPILLANLTTVGQVLLTYRPALEQLLVLLPPSTAFYMSEAGQNNATGKPVGDFHVSISDPPACTVGFLPPSAWRNPDDTSEVDTPDGLYCKLPQDSPISVRGARNYPCMAVPGKFAPTVEECSSDKPFQPLALRQHALGPYPLDPNLISQGIPPDQRVTPRDHTYAPVQGTPLPPGATPSGTPPGPNEGPPIPTTPPPAPSPATPPGPADTTADSPPAPNAEPAPAPNAADVAPSAFHQDPTSPSVATARYDPKTGRYATPDGQAFTQTNVTSAPPHDWRSVILPTGS</sequence>
<dbReference type="AlphaFoldDB" id="A0A7I7XBN8"/>
<feature type="compositionally biased region" description="Pro residues" evidence="1">
    <location>
        <begin position="478"/>
        <end position="488"/>
    </location>
</feature>
<feature type="region of interest" description="Disordered" evidence="1">
    <location>
        <begin position="404"/>
        <end position="550"/>
    </location>
</feature>
<gene>
    <name evidence="4" type="ORF">MMAD_00630</name>
</gene>
<accession>A0A7I7XBN8</accession>
<evidence type="ECO:0000313" key="4">
    <source>
        <dbReference type="EMBL" id="BBZ25768.1"/>
    </source>
</evidence>
<keyword evidence="2" id="KW-0472">Membrane</keyword>
<protein>
    <submittedName>
        <fullName evidence="4">Virulence factor Mce</fullName>
    </submittedName>
</protein>
<evidence type="ECO:0000256" key="1">
    <source>
        <dbReference type="SAM" id="MobiDB-lite"/>
    </source>
</evidence>
<dbReference type="PANTHER" id="PTHR33371:SF16">
    <property type="entry name" value="MCE-FAMILY PROTEIN MCE3F"/>
    <property type="match status" value="1"/>
</dbReference>
<evidence type="ECO:0000313" key="5">
    <source>
        <dbReference type="Proteomes" id="UP000466517"/>
    </source>
</evidence>
<keyword evidence="2" id="KW-1133">Transmembrane helix</keyword>
<dbReference type="PANTHER" id="PTHR33371">
    <property type="entry name" value="INTERMEMBRANE PHOSPHOLIPID TRANSPORT SYSTEM BINDING PROTEIN MLAD-RELATED"/>
    <property type="match status" value="1"/>
</dbReference>
<reference evidence="4 5" key="1">
    <citation type="journal article" date="2019" name="Emerg. Microbes Infect.">
        <title>Comprehensive subspecies identification of 175 nontuberculous mycobacteria species based on 7547 genomic profiles.</title>
        <authorList>
            <person name="Matsumoto Y."/>
            <person name="Kinjo T."/>
            <person name="Motooka D."/>
            <person name="Nabeya D."/>
            <person name="Jung N."/>
            <person name="Uechi K."/>
            <person name="Horii T."/>
            <person name="Iida T."/>
            <person name="Fujita J."/>
            <person name="Nakamura S."/>
        </authorList>
    </citation>
    <scope>NUCLEOTIDE SEQUENCE [LARGE SCALE GENOMIC DNA]</scope>
    <source>
        <strain evidence="4 5">JCM 13574</strain>
    </source>
</reference>
<feature type="transmembrane region" description="Helical" evidence="2">
    <location>
        <begin position="12"/>
        <end position="31"/>
    </location>
</feature>
<dbReference type="Pfam" id="PF02470">
    <property type="entry name" value="MlaD"/>
    <property type="match status" value="1"/>
</dbReference>
<keyword evidence="5" id="KW-1185">Reference proteome</keyword>
<name>A0A7I7XBN8_9MYCO</name>
<organism evidence="4 5">
    <name type="scientific">Mycolicibacterium madagascariense</name>
    <dbReference type="NCBI Taxonomy" id="212765"/>
    <lineage>
        <taxon>Bacteria</taxon>
        <taxon>Bacillati</taxon>
        <taxon>Actinomycetota</taxon>
        <taxon>Actinomycetes</taxon>
        <taxon>Mycobacteriales</taxon>
        <taxon>Mycobacteriaceae</taxon>
        <taxon>Mycolicibacterium</taxon>
    </lineage>
</organism>
<dbReference type="GO" id="GO:0005576">
    <property type="term" value="C:extracellular region"/>
    <property type="evidence" value="ECO:0007669"/>
    <property type="project" value="TreeGrafter"/>
</dbReference>
<evidence type="ECO:0000259" key="3">
    <source>
        <dbReference type="Pfam" id="PF02470"/>
    </source>
</evidence>
<evidence type="ECO:0000256" key="2">
    <source>
        <dbReference type="SAM" id="Phobius"/>
    </source>
</evidence>
<keyword evidence="2" id="KW-0812">Transmembrane</keyword>